<gene>
    <name evidence="1" type="ORF">AS594_36330</name>
</gene>
<dbReference type="EMBL" id="MEHJ01000001">
    <property type="protein sequence ID" value="OEJ29068.1"/>
    <property type="molecule type" value="Genomic_DNA"/>
</dbReference>
<organism evidence="1 2">
    <name type="scientific">Streptomyces agglomeratus</name>
    <dbReference type="NCBI Taxonomy" id="285458"/>
    <lineage>
        <taxon>Bacteria</taxon>
        <taxon>Bacillati</taxon>
        <taxon>Actinomycetota</taxon>
        <taxon>Actinomycetes</taxon>
        <taxon>Kitasatosporales</taxon>
        <taxon>Streptomycetaceae</taxon>
        <taxon>Streptomyces</taxon>
    </lineage>
</organism>
<dbReference type="Proteomes" id="UP000095759">
    <property type="component" value="Unassembled WGS sequence"/>
</dbReference>
<proteinExistence type="predicted"/>
<dbReference type="AlphaFoldDB" id="A0A1E5PHM5"/>
<reference evidence="1 2" key="1">
    <citation type="submission" date="2016-08" db="EMBL/GenBank/DDBJ databases">
        <title>Complete genome sequence of Streptomyces agglomeratus strain 6-3-2, a novel anti-MRSA actinomycete isolated from Wuli of Tebit, China.</title>
        <authorList>
            <person name="Chen X."/>
        </authorList>
    </citation>
    <scope>NUCLEOTIDE SEQUENCE [LARGE SCALE GENOMIC DNA]</scope>
    <source>
        <strain evidence="1 2">6-3-2</strain>
    </source>
</reference>
<name>A0A1E5PHM5_9ACTN</name>
<comment type="caution">
    <text evidence="1">The sequence shown here is derived from an EMBL/GenBank/DDBJ whole genome shotgun (WGS) entry which is preliminary data.</text>
</comment>
<evidence type="ECO:0000313" key="2">
    <source>
        <dbReference type="Proteomes" id="UP000095759"/>
    </source>
</evidence>
<accession>A0A1E5PHM5</accession>
<evidence type="ECO:0000313" key="1">
    <source>
        <dbReference type="EMBL" id="OEJ29068.1"/>
    </source>
</evidence>
<keyword evidence="2" id="KW-1185">Reference proteome</keyword>
<sequence length="90" mass="9988">MTMPAHEAGHEWIYRVTALADPPESKYVLTPYEAQSLTRRLRSVGYEAQVGRVPATAFVIVSDEELDALVAAADNASENSTRERSRRHSS</sequence>
<protein>
    <submittedName>
        <fullName evidence="1">Uncharacterized protein</fullName>
    </submittedName>
</protein>